<keyword evidence="2" id="KW-0697">Rotamase</keyword>
<dbReference type="Gene3D" id="2.40.100.10">
    <property type="entry name" value="Cyclophilin-like"/>
    <property type="match status" value="2"/>
</dbReference>
<feature type="region of interest" description="Disordered" evidence="4">
    <location>
        <begin position="354"/>
        <end position="393"/>
    </location>
</feature>
<organism evidence="7 8">
    <name type="scientific">Perkinsus olseni</name>
    <name type="common">Perkinsus atlanticus</name>
    <dbReference type="NCBI Taxonomy" id="32597"/>
    <lineage>
        <taxon>Eukaryota</taxon>
        <taxon>Sar</taxon>
        <taxon>Alveolata</taxon>
        <taxon>Perkinsozoa</taxon>
        <taxon>Perkinsea</taxon>
        <taxon>Perkinsida</taxon>
        <taxon>Perkinsidae</taxon>
        <taxon>Perkinsus</taxon>
    </lineage>
</organism>
<evidence type="ECO:0000256" key="1">
    <source>
        <dbReference type="ARBA" id="ARBA00013194"/>
    </source>
</evidence>
<feature type="chain" id="PRO_5029741162" description="peptidylprolyl isomerase" evidence="5">
    <location>
        <begin position="19"/>
        <end position="393"/>
    </location>
</feature>
<accession>A0A7J6P7I4</accession>
<protein>
    <recommendedName>
        <fullName evidence="1">peptidylprolyl isomerase</fullName>
        <ecNumber evidence="1">5.2.1.8</ecNumber>
    </recommendedName>
</protein>
<name>A0A7J6P7I4_PEROL</name>
<dbReference type="EC" id="5.2.1.8" evidence="1"/>
<evidence type="ECO:0000256" key="4">
    <source>
        <dbReference type="SAM" id="MobiDB-lite"/>
    </source>
</evidence>
<dbReference type="InterPro" id="IPR002130">
    <property type="entry name" value="Cyclophilin-type_PPIase_dom"/>
</dbReference>
<evidence type="ECO:0000256" key="3">
    <source>
        <dbReference type="ARBA" id="ARBA00023235"/>
    </source>
</evidence>
<evidence type="ECO:0000256" key="2">
    <source>
        <dbReference type="ARBA" id="ARBA00023110"/>
    </source>
</evidence>
<dbReference type="PROSITE" id="PS50072">
    <property type="entry name" value="CSA_PPIASE_2"/>
    <property type="match status" value="1"/>
</dbReference>
<keyword evidence="5" id="KW-0732">Signal</keyword>
<evidence type="ECO:0000256" key="5">
    <source>
        <dbReference type="SAM" id="SignalP"/>
    </source>
</evidence>
<dbReference type="InterPro" id="IPR044665">
    <property type="entry name" value="E_coli_cyclophilin_A-like"/>
</dbReference>
<dbReference type="SUPFAM" id="SSF50891">
    <property type="entry name" value="Cyclophilin-like"/>
    <property type="match status" value="2"/>
</dbReference>
<sequence length="393" mass="44229">MFFTRTLALLLTLIPGSSEPEEFVVEAHEDWAPNGYKRFKELIGDHYFDGARIFRVVENFVAQWGLPADPKEADKYQAIPDDKVVGHNDKGIITFAATAMKNSRTTQLFVNLKDNHFLDGMGFAPVAKVVEGMDVVERINAEYGEHPNQGLVRAEGEQYLAKEFPRLTKIVGTEILEEVEDEKVTRYLCITALLQSLAATRIDFSAWFTAAFLLWCCWLAVSAQNTRRLQARFYLAHEADGGQDEVLIEAYESWAPKGYARLKEILEDGYFDEARFFRVLKGFVAQWGLPADPSRREKFPPIDDDPVVESNKKGTISFASAGKIQSEGEKYLQRQFPRLTKILRVEIMGEYDDSEELVPRPPTKLIDEGSFDGDSGGTCRIPSGIEGPKCAGH</sequence>
<proteinExistence type="predicted"/>
<dbReference type="GO" id="GO:0003755">
    <property type="term" value="F:peptidyl-prolyl cis-trans isomerase activity"/>
    <property type="evidence" value="ECO:0007669"/>
    <property type="project" value="UniProtKB-KW"/>
</dbReference>
<dbReference type="EMBL" id="JABANP010000073">
    <property type="protein sequence ID" value="KAF4691690.1"/>
    <property type="molecule type" value="Genomic_DNA"/>
</dbReference>
<dbReference type="Pfam" id="PF00160">
    <property type="entry name" value="Pro_isomerase"/>
    <property type="match status" value="2"/>
</dbReference>
<dbReference type="PANTHER" id="PTHR43246">
    <property type="entry name" value="PEPTIDYL-PROLYL CIS-TRANS ISOMERASE CYP38, CHLOROPLASTIC"/>
    <property type="match status" value="1"/>
</dbReference>
<reference evidence="7 8" key="1">
    <citation type="submission" date="2020-04" db="EMBL/GenBank/DDBJ databases">
        <title>Perkinsus olseni comparative genomics.</title>
        <authorList>
            <person name="Bogema D.R."/>
        </authorList>
    </citation>
    <scope>NUCLEOTIDE SEQUENCE [LARGE SCALE GENOMIC DNA]</scope>
    <source>
        <strain evidence="7">00978-12</strain>
    </source>
</reference>
<evidence type="ECO:0000259" key="6">
    <source>
        <dbReference type="PROSITE" id="PS50072"/>
    </source>
</evidence>
<dbReference type="OrthoDB" id="423037at2759"/>
<keyword evidence="3" id="KW-0413">Isomerase</keyword>
<evidence type="ECO:0000313" key="7">
    <source>
        <dbReference type="EMBL" id="KAF4691690.1"/>
    </source>
</evidence>
<feature type="domain" description="PPIase cyclophilin-type" evidence="6">
    <location>
        <begin position="10"/>
        <end position="141"/>
    </location>
</feature>
<feature type="signal peptide" evidence="5">
    <location>
        <begin position="1"/>
        <end position="18"/>
    </location>
</feature>
<dbReference type="AlphaFoldDB" id="A0A7J6P7I4"/>
<comment type="caution">
    <text evidence="7">The sequence shown here is derived from an EMBL/GenBank/DDBJ whole genome shotgun (WGS) entry which is preliminary data.</text>
</comment>
<evidence type="ECO:0000313" key="8">
    <source>
        <dbReference type="Proteomes" id="UP000541610"/>
    </source>
</evidence>
<dbReference type="InterPro" id="IPR029000">
    <property type="entry name" value="Cyclophilin-like_dom_sf"/>
</dbReference>
<dbReference type="Proteomes" id="UP000541610">
    <property type="component" value="Unassembled WGS sequence"/>
</dbReference>
<gene>
    <name evidence="7" type="ORF">FOZ60_015004</name>
</gene>